<evidence type="ECO:0000256" key="6">
    <source>
        <dbReference type="ARBA" id="ARBA00035289"/>
    </source>
</evidence>
<dbReference type="AlphaFoldDB" id="A0A0K3CPB7"/>
<dbReference type="GO" id="GO:0032543">
    <property type="term" value="P:mitochondrial translation"/>
    <property type="evidence" value="ECO:0007669"/>
    <property type="project" value="TreeGrafter"/>
</dbReference>
<keyword evidence="11" id="KW-1185">Reference proteome</keyword>
<gene>
    <name evidence="9" type="primary">FGENESH: predicted gene_14.229</name>
    <name evidence="10" type="ORF">AAT19DRAFT_11010</name>
    <name evidence="9" type="ORF">BN2166_0066790</name>
</gene>
<dbReference type="Gene3D" id="6.10.330.20">
    <property type="match status" value="1"/>
</dbReference>
<dbReference type="EMBL" id="CWKI01000014">
    <property type="protein sequence ID" value="CTR10818.1"/>
    <property type="molecule type" value="Genomic_DNA"/>
</dbReference>
<dbReference type="InterPro" id="IPR010729">
    <property type="entry name" value="Ribosomal_uL29_mit"/>
</dbReference>
<dbReference type="InterPro" id="IPR038340">
    <property type="entry name" value="MRP-L47_sf"/>
</dbReference>
<comment type="subcellular location">
    <subcellularLocation>
        <location evidence="1">Mitochondrion</location>
    </subcellularLocation>
</comment>
<reference evidence="10 12" key="2">
    <citation type="journal article" date="2018" name="Elife">
        <title>Functional genomics of lipid metabolism in the oleaginous yeast Rhodosporidium toruloides.</title>
        <authorList>
            <person name="Coradetti S.T."/>
            <person name="Pinel D."/>
            <person name="Geiselman G."/>
            <person name="Ito M."/>
            <person name="Mondo S."/>
            <person name="Reilly M.C."/>
            <person name="Cheng Y.F."/>
            <person name="Bauer S."/>
            <person name="Grigoriev I."/>
            <person name="Gladden J.M."/>
            <person name="Simmons B.A."/>
            <person name="Brem R."/>
            <person name="Arkin A.P."/>
            <person name="Skerker J.M."/>
        </authorList>
    </citation>
    <scope>NUCLEOTIDE SEQUENCE [LARGE SCALE GENOMIC DNA]</scope>
    <source>
        <strain evidence="10 12">NBRC 0880</strain>
    </source>
</reference>
<dbReference type="GO" id="GO:0005762">
    <property type="term" value="C:mitochondrial large ribosomal subunit"/>
    <property type="evidence" value="ECO:0007669"/>
    <property type="project" value="TreeGrafter"/>
</dbReference>
<evidence type="ECO:0000256" key="7">
    <source>
        <dbReference type="ARBA" id="ARBA00035399"/>
    </source>
</evidence>
<keyword evidence="5" id="KW-0687">Ribonucleoprotein</keyword>
<dbReference type="GO" id="GO:0003735">
    <property type="term" value="F:structural constituent of ribosome"/>
    <property type="evidence" value="ECO:0007669"/>
    <property type="project" value="InterPro"/>
</dbReference>
<evidence type="ECO:0000256" key="5">
    <source>
        <dbReference type="ARBA" id="ARBA00023274"/>
    </source>
</evidence>
<feature type="compositionally biased region" description="Low complexity" evidence="8">
    <location>
        <begin position="253"/>
        <end position="265"/>
    </location>
</feature>
<dbReference type="Proteomes" id="UP000239560">
    <property type="component" value="Unassembled WGS sequence"/>
</dbReference>
<name>A0A0K3CPB7_RHOTO</name>
<dbReference type="OrthoDB" id="270763at2759"/>
<reference evidence="9 11" key="1">
    <citation type="submission" date="2015-07" db="EMBL/GenBank/DDBJ databases">
        <authorList>
            <person name="Cajimat M.N.B."/>
            <person name="Milazzo M.L."/>
            <person name="Fulhorst C.F."/>
        </authorList>
    </citation>
    <scope>NUCLEOTIDE SEQUENCE [LARGE SCALE GENOMIC DNA]</scope>
    <source>
        <strain evidence="9">Single colony</strain>
    </source>
</reference>
<evidence type="ECO:0000256" key="3">
    <source>
        <dbReference type="ARBA" id="ARBA00022980"/>
    </source>
</evidence>
<sequence>MQAAPQRAFAQLRTALHTTLARPALPAAFVSSSSPSPRLLHTTAPANARAKPRAASGRPKRDITLYGRSEIHQPPLPREQWPKREETDTSNHPLWRFFHDQVALEVPDKAKDMSGRAWKTEELRIKSFEDLHKLWYILLRERNVLLTQKEEARRVRIDLRGFSMVHENLHKCRKSMARIKGVLAERRNAALHAAQILREREDSVRNAESEEHRARSEAGRQRKREKAQLSMEALLERRRQNKGRRARARAEAEAAAEGAATAQEGKPATSILEPGTGGLTETLVEEHARVR</sequence>
<keyword evidence="4" id="KW-0496">Mitochondrion</keyword>
<evidence type="ECO:0000313" key="12">
    <source>
        <dbReference type="Proteomes" id="UP000239560"/>
    </source>
</evidence>
<feature type="region of interest" description="Disordered" evidence="8">
    <location>
        <begin position="29"/>
        <end position="86"/>
    </location>
</feature>
<feature type="compositionally biased region" description="Low complexity" evidence="8">
    <location>
        <begin position="44"/>
        <end position="55"/>
    </location>
</feature>
<proteinExistence type="inferred from homology"/>
<evidence type="ECO:0000313" key="9">
    <source>
        <dbReference type="EMBL" id="CTR10818.1"/>
    </source>
</evidence>
<evidence type="ECO:0000256" key="2">
    <source>
        <dbReference type="ARBA" id="ARBA00009254"/>
    </source>
</evidence>
<protein>
    <recommendedName>
        <fullName evidence="6">Large ribosomal subunit protein uL29m</fullName>
    </recommendedName>
    <alternativeName>
        <fullName evidence="7">54S ribosomal protein L4, mitochondrial</fullName>
    </alternativeName>
</protein>
<dbReference type="PANTHER" id="PTHR21183:SF18">
    <property type="entry name" value="LARGE RIBOSOMAL SUBUNIT PROTEIN UL29M"/>
    <property type="match status" value="1"/>
</dbReference>
<evidence type="ECO:0000313" key="11">
    <source>
        <dbReference type="Proteomes" id="UP000199069"/>
    </source>
</evidence>
<dbReference type="EMBL" id="LCTV02000014">
    <property type="protein sequence ID" value="PRQ70853.1"/>
    <property type="molecule type" value="Genomic_DNA"/>
</dbReference>
<evidence type="ECO:0000256" key="1">
    <source>
        <dbReference type="ARBA" id="ARBA00004173"/>
    </source>
</evidence>
<keyword evidence="3 9" id="KW-0689">Ribosomal protein</keyword>
<dbReference type="Pfam" id="PF06984">
    <property type="entry name" value="MRP-L47"/>
    <property type="match status" value="1"/>
</dbReference>
<feature type="compositionally biased region" description="Basic and acidic residues" evidence="8">
    <location>
        <begin position="202"/>
        <end position="220"/>
    </location>
</feature>
<dbReference type="Proteomes" id="UP000199069">
    <property type="component" value="Unassembled WGS sequence"/>
</dbReference>
<evidence type="ECO:0000256" key="4">
    <source>
        <dbReference type="ARBA" id="ARBA00023128"/>
    </source>
</evidence>
<accession>A0A0K3CPB7</accession>
<dbReference type="PANTHER" id="PTHR21183">
    <property type="entry name" value="RIBOSOMAL PROTEIN L47, MITOCHONDRIAL-RELATED"/>
    <property type="match status" value="1"/>
</dbReference>
<dbReference type="STRING" id="5286.A0A0K3CPB7"/>
<dbReference type="OMA" id="THISPVM"/>
<feature type="region of interest" description="Disordered" evidence="8">
    <location>
        <begin position="202"/>
        <end position="291"/>
    </location>
</feature>
<comment type="similarity">
    <text evidence="2">Belongs to the universal ribosomal protein uL29 family.</text>
</comment>
<evidence type="ECO:0000256" key="8">
    <source>
        <dbReference type="SAM" id="MobiDB-lite"/>
    </source>
</evidence>
<evidence type="ECO:0000313" key="10">
    <source>
        <dbReference type="EMBL" id="PRQ70853.1"/>
    </source>
</evidence>
<organism evidence="9 11">
    <name type="scientific">Rhodotorula toruloides</name>
    <name type="common">Yeast</name>
    <name type="synonym">Rhodosporidium toruloides</name>
    <dbReference type="NCBI Taxonomy" id="5286"/>
    <lineage>
        <taxon>Eukaryota</taxon>
        <taxon>Fungi</taxon>
        <taxon>Dikarya</taxon>
        <taxon>Basidiomycota</taxon>
        <taxon>Pucciniomycotina</taxon>
        <taxon>Microbotryomycetes</taxon>
        <taxon>Sporidiobolales</taxon>
        <taxon>Sporidiobolaceae</taxon>
        <taxon>Rhodotorula</taxon>
    </lineage>
</organism>